<evidence type="ECO:0000256" key="3">
    <source>
        <dbReference type="ARBA" id="ARBA00022737"/>
    </source>
</evidence>
<keyword evidence="4" id="KW-0809">Transit peptide</keyword>
<reference evidence="8" key="1">
    <citation type="journal article" date="2023" name="Nat. Commun.">
        <title>Diploid and tetraploid genomes of Acorus and the evolution of monocots.</title>
        <authorList>
            <person name="Ma L."/>
            <person name="Liu K.W."/>
            <person name="Li Z."/>
            <person name="Hsiao Y.Y."/>
            <person name="Qi Y."/>
            <person name="Fu T."/>
            <person name="Tang G.D."/>
            <person name="Zhang D."/>
            <person name="Sun W.H."/>
            <person name="Liu D.K."/>
            <person name="Li Y."/>
            <person name="Chen G.Z."/>
            <person name="Liu X.D."/>
            <person name="Liao X.Y."/>
            <person name="Jiang Y.T."/>
            <person name="Yu X."/>
            <person name="Hao Y."/>
            <person name="Huang J."/>
            <person name="Zhao X.W."/>
            <person name="Ke S."/>
            <person name="Chen Y.Y."/>
            <person name="Wu W.L."/>
            <person name="Hsu J.L."/>
            <person name="Lin Y.F."/>
            <person name="Huang M.D."/>
            <person name="Li C.Y."/>
            <person name="Huang L."/>
            <person name="Wang Z.W."/>
            <person name="Zhao X."/>
            <person name="Zhong W.Y."/>
            <person name="Peng D.H."/>
            <person name="Ahmad S."/>
            <person name="Lan S."/>
            <person name="Zhang J.S."/>
            <person name="Tsai W.C."/>
            <person name="Van de Peer Y."/>
            <person name="Liu Z.J."/>
        </authorList>
    </citation>
    <scope>NUCLEOTIDE SEQUENCE</scope>
    <source>
        <tissue evidence="8">Leaves</tissue>
    </source>
</reference>
<dbReference type="FunFam" id="1.25.40.10:FF:000394">
    <property type="entry name" value="Pentatricopeptide repeat-containing protein, mitochondrial"/>
    <property type="match status" value="1"/>
</dbReference>
<evidence type="ECO:0000313" key="9">
    <source>
        <dbReference type="Proteomes" id="UP001180020"/>
    </source>
</evidence>
<keyword evidence="5" id="KW-0496">Mitochondrion</keyword>
<proteinExistence type="inferred from homology"/>
<feature type="domain" description="PROP1-like PPR" evidence="7">
    <location>
        <begin position="257"/>
        <end position="413"/>
    </location>
</feature>
<comment type="similarity">
    <text evidence="2">Belongs to the PPR family. P subfamily.</text>
</comment>
<evidence type="ECO:0000256" key="4">
    <source>
        <dbReference type="ARBA" id="ARBA00022946"/>
    </source>
</evidence>
<dbReference type="Proteomes" id="UP001180020">
    <property type="component" value="Unassembled WGS sequence"/>
</dbReference>
<gene>
    <name evidence="8" type="ORF">QJS10_CPB17g01669</name>
</gene>
<dbReference type="InterPro" id="IPR002885">
    <property type="entry name" value="PPR_rpt"/>
</dbReference>
<dbReference type="PANTHER" id="PTHR45717">
    <property type="entry name" value="OS12G0527900 PROTEIN"/>
    <property type="match status" value="1"/>
</dbReference>
<evidence type="ECO:0000256" key="6">
    <source>
        <dbReference type="PROSITE-ProRule" id="PRU00708"/>
    </source>
</evidence>
<accession>A0AAV9D052</accession>
<dbReference type="Gene3D" id="1.25.40.10">
    <property type="entry name" value="Tetratricopeptide repeat domain"/>
    <property type="match status" value="4"/>
</dbReference>
<name>A0AAV9D052_ACOCL</name>
<evidence type="ECO:0000256" key="1">
    <source>
        <dbReference type="ARBA" id="ARBA00004173"/>
    </source>
</evidence>
<organism evidence="8 9">
    <name type="scientific">Acorus calamus</name>
    <name type="common">Sweet flag</name>
    <dbReference type="NCBI Taxonomy" id="4465"/>
    <lineage>
        <taxon>Eukaryota</taxon>
        <taxon>Viridiplantae</taxon>
        <taxon>Streptophyta</taxon>
        <taxon>Embryophyta</taxon>
        <taxon>Tracheophyta</taxon>
        <taxon>Spermatophyta</taxon>
        <taxon>Magnoliopsida</taxon>
        <taxon>Liliopsida</taxon>
        <taxon>Acoraceae</taxon>
        <taxon>Acorus</taxon>
    </lineage>
</organism>
<evidence type="ECO:0000313" key="8">
    <source>
        <dbReference type="EMBL" id="KAK1293558.1"/>
    </source>
</evidence>
<dbReference type="NCBIfam" id="TIGR00756">
    <property type="entry name" value="PPR"/>
    <property type="match status" value="2"/>
</dbReference>
<dbReference type="Pfam" id="PF17177">
    <property type="entry name" value="PPR_long"/>
    <property type="match status" value="1"/>
</dbReference>
<comment type="caution">
    <text evidence="8">The sequence shown here is derived from an EMBL/GenBank/DDBJ whole genome shotgun (WGS) entry which is preliminary data.</text>
</comment>
<protein>
    <submittedName>
        <fullName evidence="8">Pentatricopeptide repeat-containing protein</fullName>
    </submittedName>
</protein>
<dbReference type="Pfam" id="PF13812">
    <property type="entry name" value="PPR_3"/>
    <property type="match status" value="1"/>
</dbReference>
<dbReference type="InterPro" id="IPR033443">
    <property type="entry name" value="PROP1-like_PPR_dom"/>
</dbReference>
<dbReference type="AlphaFoldDB" id="A0AAV9D052"/>
<dbReference type="PROSITE" id="PS51375">
    <property type="entry name" value="PPR"/>
    <property type="match status" value="1"/>
</dbReference>
<dbReference type="GO" id="GO:0005739">
    <property type="term" value="C:mitochondrion"/>
    <property type="evidence" value="ECO:0007669"/>
    <property type="project" value="UniProtKB-SubCell"/>
</dbReference>
<evidence type="ECO:0000259" key="7">
    <source>
        <dbReference type="Pfam" id="PF17177"/>
    </source>
</evidence>
<dbReference type="Pfam" id="PF01535">
    <property type="entry name" value="PPR"/>
    <property type="match status" value="1"/>
</dbReference>
<comment type="subcellular location">
    <subcellularLocation>
        <location evidence="1">Mitochondrion</location>
    </subcellularLocation>
</comment>
<sequence length="620" mass="69979">MWALRRAVNPLRCRGYHIGATRASSVGFDIFTVNLEQDVCAPDHGKNLIGRGLLPRGFSVGTSMTEIFSIGSRGLSSHAGEKATNNDDDLEEGFSELETSIAADCGKEKKDEEDEHADEIQAEASENEISLLDLESVETDKKVPGKSRINVASPLFKLIMEAPHHSVKSALDKWIEEGSSLERTEYYDILHNLRKRKIYGKALGLSEWVESKKLFDFDGRDYAARVDLLAKVVGISKAENYIEHIPKSFQGKVMYGTLLSNCVRARETKKAEETFNKMKELKFPITSFVCNQLLLLYKRSDRSKIRSVLEMMEEEDIKPSRITYHLLIDIKGHECDIDGMEKVIETMKSDDVEPDLLTQAMVAKHYIFAGQKEKGEAILKEMEAGDLKQNRGACKALLPLYASLGKADEVGRVWQVVEPTANLEERISAIEAWGKLGRMEDAEAVFENLFKTWKRPPLKSYTALMMVYANHKLLSKGKELVKKLTENGGSLGPSMWDVLVKLYVGAGELEKADSILHKATEQNPKMKPFYTSYMTIMHKYAKKGDVHNAEKIFHRLRQMGYSGRLQQYQALLQAYVNASVPPYGFRERMKADNLIPNRAMTGLLNQSDPFKKTPFSELLT</sequence>
<keyword evidence="9" id="KW-1185">Reference proteome</keyword>
<dbReference type="SUPFAM" id="SSF48452">
    <property type="entry name" value="TPR-like"/>
    <property type="match status" value="1"/>
</dbReference>
<feature type="repeat" description="PPR" evidence="6">
    <location>
        <begin position="251"/>
        <end position="285"/>
    </location>
</feature>
<dbReference type="GO" id="GO:0003729">
    <property type="term" value="F:mRNA binding"/>
    <property type="evidence" value="ECO:0007669"/>
    <property type="project" value="UniProtKB-ARBA"/>
</dbReference>
<dbReference type="PANTHER" id="PTHR45717:SF15">
    <property type="entry name" value="AGL218WP"/>
    <property type="match status" value="1"/>
</dbReference>
<dbReference type="EMBL" id="JAUJYO010000017">
    <property type="protein sequence ID" value="KAK1293558.1"/>
    <property type="molecule type" value="Genomic_DNA"/>
</dbReference>
<evidence type="ECO:0000256" key="5">
    <source>
        <dbReference type="ARBA" id="ARBA00023128"/>
    </source>
</evidence>
<evidence type="ECO:0000256" key="2">
    <source>
        <dbReference type="ARBA" id="ARBA00007626"/>
    </source>
</evidence>
<dbReference type="InterPro" id="IPR011990">
    <property type="entry name" value="TPR-like_helical_dom_sf"/>
</dbReference>
<reference evidence="8" key="2">
    <citation type="submission" date="2023-06" db="EMBL/GenBank/DDBJ databases">
        <authorList>
            <person name="Ma L."/>
            <person name="Liu K.-W."/>
            <person name="Li Z."/>
            <person name="Hsiao Y.-Y."/>
            <person name="Qi Y."/>
            <person name="Fu T."/>
            <person name="Tang G."/>
            <person name="Zhang D."/>
            <person name="Sun W.-H."/>
            <person name="Liu D.-K."/>
            <person name="Li Y."/>
            <person name="Chen G.-Z."/>
            <person name="Liu X.-D."/>
            <person name="Liao X.-Y."/>
            <person name="Jiang Y.-T."/>
            <person name="Yu X."/>
            <person name="Hao Y."/>
            <person name="Huang J."/>
            <person name="Zhao X.-W."/>
            <person name="Ke S."/>
            <person name="Chen Y.-Y."/>
            <person name="Wu W.-L."/>
            <person name="Hsu J.-L."/>
            <person name="Lin Y.-F."/>
            <person name="Huang M.-D."/>
            <person name="Li C.-Y."/>
            <person name="Huang L."/>
            <person name="Wang Z.-W."/>
            <person name="Zhao X."/>
            <person name="Zhong W.-Y."/>
            <person name="Peng D.-H."/>
            <person name="Ahmad S."/>
            <person name="Lan S."/>
            <person name="Zhang J.-S."/>
            <person name="Tsai W.-C."/>
            <person name="Van De Peer Y."/>
            <person name="Liu Z.-J."/>
        </authorList>
    </citation>
    <scope>NUCLEOTIDE SEQUENCE</scope>
    <source>
        <strain evidence="8">CP</strain>
        <tissue evidence="8">Leaves</tissue>
    </source>
</reference>
<keyword evidence="3" id="KW-0677">Repeat</keyword>